<comment type="similarity">
    <text evidence="3">Belongs to the membrane fusion protein (MFP) (TC 8.A.1) family.</text>
</comment>
<name>A0ABS3TLA9_9PSED</name>
<feature type="domain" description="Multidrug resistance protein MdtA-like beta-barrel" evidence="10">
    <location>
        <begin position="218"/>
        <end position="299"/>
    </location>
</feature>
<keyword evidence="4" id="KW-1003">Cell membrane</keyword>
<gene>
    <name evidence="12" type="ORF">JFY56_04265</name>
</gene>
<dbReference type="EMBL" id="JAELYA010000001">
    <property type="protein sequence ID" value="MBO3274432.1"/>
    <property type="molecule type" value="Genomic_DNA"/>
</dbReference>
<evidence type="ECO:0000256" key="6">
    <source>
        <dbReference type="ARBA" id="ARBA00023054"/>
    </source>
</evidence>
<feature type="domain" description="YknX-like C-terminal permuted SH3-like" evidence="11">
    <location>
        <begin position="305"/>
        <end position="371"/>
    </location>
</feature>
<evidence type="ECO:0000259" key="11">
    <source>
        <dbReference type="Pfam" id="PF25989"/>
    </source>
</evidence>
<evidence type="ECO:0000313" key="13">
    <source>
        <dbReference type="Proteomes" id="UP000669060"/>
    </source>
</evidence>
<dbReference type="Gene3D" id="2.40.30.170">
    <property type="match status" value="1"/>
</dbReference>
<proteinExistence type="inferred from homology"/>
<evidence type="ECO:0000256" key="4">
    <source>
        <dbReference type="ARBA" id="ARBA00022475"/>
    </source>
</evidence>
<reference evidence="12 13" key="1">
    <citation type="submission" date="2020-12" db="EMBL/GenBank/DDBJ databases">
        <title>Pseudomonas schmalbachii sp. nov. isolated from millipede gut.</title>
        <authorList>
            <person name="Shelomi M."/>
        </authorList>
    </citation>
    <scope>NUCLEOTIDE SEQUENCE [LARGE SCALE GENOMIC DNA]</scope>
    <source>
        <strain evidence="12 13">Milli4</strain>
    </source>
</reference>
<dbReference type="Pfam" id="PF25876">
    <property type="entry name" value="HH_MFP_RND"/>
    <property type="match status" value="1"/>
</dbReference>
<evidence type="ECO:0000256" key="2">
    <source>
        <dbReference type="ARBA" id="ARBA00004635"/>
    </source>
</evidence>
<dbReference type="Pfam" id="PF25917">
    <property type="entry name" value="BSH_RND"/>
    <property type="match status" value="1"/>
</dbReference>
<dbReference type="InterPro" id="IPR058637">
    <property type="entry name" value="YknX-like_C"/>
</dbReference>
<dbReference type="RefSeq" id="WP_208312215.1">
    <property type="nucleotide sequence ID" value="NZ_JAELYA010000001.1"/>
</dbReference>
<dbReference type="InterPro" id="IPR058624">
    <property type="entry name" value="MdtA-like_HH"/>
</dbReference>
<evidence type="ECO:0000259" key="10">
    <source>
        <dbReference type="Pfam" id="PF25944"/>
    </source>
</evidence>
<feature type="domain" description="Multidrug resistance protein MdtA-like barrel-sandwich hybrid" evidence="9">
    <location>
        <begin position="73"/>
        <end position="212"/>
    </location>
</feature>
<evidence type="ECO:0000259" key="8">
    <source>
        <dbReference type="Pfam" id="PF25876"/>
    </source>
</evidence>
<dbReference type="Pfam" id="PF25944">
    <property type="entry name" value="Beta-barrel_RND"/>
    <property type="match status" value="1"/>
</dbReference>
<dbReference type="SUPFAM" id="SSF111369">
    <property type="entry name" value="HlyD-like secretion proteins"/>
    <property type="match status" value="1"/>
</dbReference>
<comment type="subcellular location">
    <subcellularLocation>
        <location evidence="1">Cell inner membrane</location>
    </subcellularLocation>
    <subcellularLocation>
        <location evidence="2">Membrane</location>
        <topology evidence="2">Lipid-anchor</topology>
    </subcellularLocation>
</comment>
<comment type="caution">
    <text evidence="12">The sequence shown here is derived from an EMBL/GenBank/DDBJ whole genome shotgun (WGS) entry which is preliminary data.</text>
</comment>
<organism evidence="12 13">
    <name type="scientific">Pseudomonas schmalbachii</name>
    <dbReference type="NCBI Taxonomy" id="2816993"/>
    <lineage>
        <taxon>Bacteria</taxon>
        <taxon>Pseudomonadati</taxon>
        <taxon>Pseudomonadota</taxon>
        <taxon>Gammaproteobacteria</taxon>
        <taxon>Pseudomonadales</taxon>
        <taxon>Pseudomonadaceae</taxon>
        <taxon>Pseudomonas</taxon>
    </lineage>
</organism>
<evidence type="ECO:0000256" key="1">
    <source>
        <dbReference type="ARBA" id="ARBA00004533"/>
    </source>
</evidence>
<evidence type="ECO:0000256" key="7">
    <source>
        <dbReference type="ARBA" id="ARBA00023136"/>
    </source>
</evidence>
<dbReference type="InterPro" id="IPR058625">
    <property type="entry name" value="MdtA-like_BSH"/>
</dbReference>
<dbReference type="Gene3D" id="2.40.420.20">
    <property type="match status" value="1"/>
</dbReference>
<dbReference type="Pfam" id="PF25989">
    <property type="entry name" value="YknX_C"/>
    <property type="match status" value="1"/>
</dbReference>
<evidence type="ECO:0000256" key="3">
    <source>
        <dbReference type="ARBA" id="ARBA00009477"/>
    </source>
</evidence>
<evidence type="ECO:0000313" key="12">
    <source>
        <dbReference type="EMBL" id="MBO3274432.1"/>
    </source>
</evidence>
<sequence length="385" mass="40816">MRTGRIGKAGWLVLALLLAAGGAALYWGVVRQASAPRAAAAPPGVPVVLAQVERKDVAQNLSGIGTVTSLHNVVLRTQVDGQLTQVLVEEGQLVERGQLLATIDDRAIKALLAQAEAARLNSEAQLRIVDQDLQRYRLLYADRAVSKQVLDQQEAQAAQLRATLKSNQALIDAERVRLSYTRITSPVSGRVGIRNVDPGNLLRVSDAIGLFTVTQISPISVVFSLPQESLSQLHTLLGGATPVIAYTRDGGRKLAEGRLQSLDNQVASSTGTVRVRAIFDNAGSQLWPGQFVAVSVQAGVLDDRLVLPSKAVRRGLEGNFVFRVEDGKAQAVPVTVAQDVDGVSVVEGLAAGDQVVLDGHSRLTPGARVEVVGGGDAVARRRAQP</sequence>
<dbReference type="InterPro" id="IPR058626">
    <property type="entry name" value="MdtA-like_b-barrel"/>
</dbReference>
<dbReference type="PANTHER" id="PTHR30469:SF12">
    <property type="entry name" value="MULTIDRUG RESISTANCE PROTEIN MDTA"/>
    <property type="match status" value="1"/>
</dbReference>
<keyword evidence="6" id="KW-0175">Coiled coil</keyword>
<dbReference type="Proteomes" id="UP000669060">
    <property type="component" value="Unassembled WGS sequence"/>
</dbReference>
<keyword evidence="7" id="KW-0472">Membrane</keyword>
<keyword evidence="5" id="KW-0997">Cell inner membrane</keyword>
<dbReference type="Gene3D" id="1.10.287.470">
    <property type="entry name" value="Helix hairpin bin"/>
    <property type="match status" value="1"/>
</dbReference>
<evidence type="ECO:0000259" key="9">
    <source>
        <dbReference type="Pfam" id="PF25917"/>
    </source>
</evidence>
<evidence type="ECO:0000256" key="5">
    <source>
        <dbReference type="ARBA" id="ARBA00022519"/>
    </source>
</evidence>
<dbReference type="PANTHER" id="PTHR30469">
    <property type="entry name" value="MULTIDRUG RESISTANCE PROTEIN MDTA"/>
    <property type="match status" value="1"/>
</dbReference>
<dbReference type="Gene3D" id="2.40.50.100">
    <property type="match status" value="1"/>
</dbReference>
<dbReference type="InterPro" id="IPR006143">
    <property type="entry name" value="RND_pump_MFP"/>
</dbReference>
<feature type="domain" description="Multidrug resistance protein MdtA-like alpha-helical hairpin" evidence="8">
    <location>
        <begin position="112"/>
        <end position="181"/>
    </location>
</feature>
<dbReference type="NCBIfam" id="TIGR01730">
    <property type="entry name" value="RND_mfp"/>
    <property type="match status" value="1"/>
</dbReference>
<protein>
    <submittedName>
        <fullName evidence="12">Efflux RND transporter periplasmic adaptor subunit</fullName>
    </submittedName>
</protein>
<accession>A0ABS3TLA9</accession>
<keyword evidence="13" id="KW-1185">Reference proteome</keyword>